<dbReference type="RefSeq" id="WP_014259229.1">
    <property type="nucleotide sequence ID" value="NC_016629.1"/>
</dbReference>
<dbReference type="SMART" id="SM00470">
    <property type="entry name" value="ParB"/>
    <property type="match status" value="1"/>
</dbReference>
<dbReference type="STRING" id="690850.Desaf_1075"/>
<dbReference type="Gene3D" id="1.10.10.2830">
    <property type="match status" value="1"/>
</dbReference>
<dbReference type="PROSITE" id="PS50943">
    <property type="entry name" value="HTH_CROC1"/>
    <property type="match status" value="1"/>
</dbReference>
<comment type="similarity">
    <text evidence="1">Belongs to the ParB family.</text>
</comment>
<evidence type="ECO:0000259" key="5">
    <source>
        <dbReference type="PROSITE" id="PS50943"/>
    </source>
</evidence>
<dbReference type="Proteomes" id="UP000007844">
    <property type="component" value="Chromosome"/>
</dbReference>
<dbReference type="FunFam" id="3.90.1530.30:FF:000001">
    <property type="entry name" value="Chromosome partitioning protein ParB"/>
    <property type="match status" value="1"/>
</dbReference>
<dbReference type="InterPro" id="IPR001387">
    <property type="entry name" value="Cro/C1-type_HTH"/>
</dbReference>
<evidence type="ECO:0000313" key="7">
    <source>
        <dbReference type="Proteomes" id="UP000007844"/>
    </source>
</evidence>
<evidence type="ECO:0000256" key="1">
    <source>
        <dbReference type="ARBA" id="ARBA00006295"/>
    </source>
</evidence>
<dbReference type="GO" id="GO:0005694">
    <property type="term" value="C:chromosome"/>
    <property type="evidence" value="ECO:0007669"/>
    <property type="project" value="TreeGrafter"/>
</dbReference>
<gene>
    <name evidence="6" type="ORF">Desaf_1075</name>
</gene>
<dbReference type="InterPro" id="IPR057240">
    <property type="entry name" value="ParB_dimer_C"/>
</dbReference>
<dbReference type="HOGENOM" id="CLU_023853_0_0_7"/>
<keyword evidence="4" id="KW-0175">Coiled coil</keyword>
<proteinExistence type="inferred from homology"/>
<dbReference type="InterPro" id="IPR036086">
    <property type="entry name" value="ParB/Sulfiredoxin_sf"/>
</dbReference>
<evidence type="ECO:0000256" key="3">
    <source>
        <dbReference type="ARBA" id="ARBA00023125"/>
    </source>
</evidence>
<dbReference type="EMBL" id="CP003221">
    <property type="protein sequence ID" value="EGJ49418.1"/>
    <property type="molecule type" value="Genomic_DNA"/>
</dbReference>
<dbReference type="InterPro" id="IPR050336">
    <property type="entry name" value="Chromosome_partition/occlusion"/>
</dbReference>
<dbReference type="KEGG" id="daf:Desaf_1075"/>
<dbReference type="PANTHER" id="PTHR33375">
    <property type="entry name" value="CHROMOSOME-PARTITIONING PROTEIN PARB-RELATED"/>
    <property type="match status" value="1"/>
</dbReference>
<keyword evidence="7" id="KW-1185">Reference proteome</keyword>
<dbReference type="GO" id="GO:0007059">
    <property type="term" value="P:chromosome segregation"/>
    <property type="evidence" value="ECO:0007669"/>
    <property type="project" value="UniProtKB-KW"/>
</dbReference>
<keyword evidence="3" id="KW-0238">DNA-binding</keyword>
<accession>F3YX30</accession>
<dbReference type="Gene3D" id="3.90.1530.30">
    <property type="match status" value="1"/>
</dbReference>
<dbReference type="eggNOG" id="COG1475">
    <property type="taxonomic scope" value="Bacteria"/>
</dbReference>
<dbReference type="NCBIfam" id="TIGR00180">
    <property type="entry name" value="parB_part"/>
    <property type="match status" value="1"/>
</dbReference>
<organism evidence="6 7">
    <name type="scientific">Desulfocurvibacter africanus subsp. africanus str. Walvis Bay</name>
    <dbReference type="NCBI Taxonomy" id="690850"/>
    <lineage>
        <taxon>Bacteria</taxon>
        <taxon>Pseudomonadati</taxon>
        <taxon>Thermodesulfobacteriota</taxon>
        <taxon>Desulfovibrionia</taxon>
        <taxon>Desulfovibrionales</taxon>
        <taxon>Desulfovibrionaceae</taxon>
        <taxon>Desulfocurvibacter</taxon>
    </lineage>
</organism>
<dbReference type="InterPro" id="IPR041468">
    <property type="entry name" value="HTH_ParB/Spo0J"/>
</dbReference>
<dbReference type="Pfam" id="PF23552">
    <property type="entry name" value="ParB_C"/>
    <property type="match status" value="1"/>
</dbReference>
<dbReference type="InterPro" id="IPR003115">
    <property type="entry name" value="ParB_N"/>
</dbReference>
<evidence type="ECO:0000256" key="2">
    <source>
        <dbReference type="ARBA" id="ARBA00022829"/>
    </source>
</evidence>
<dbReference type="Pfam" id="PF02195">
    <property type="entry name" value="ParB_N"/>
    <property type="match status" value="1"/>
</dbReference>
<dbReference type="AlphaFoldDB" id="F3YX30"/>
<dbReference type="Pfam" id="PF17762">
    <property type="entry name" value="HTH_ParB"/>
    <property type="match status" value="1"/>
</dbReference>
<feature type="coiled-coil region" evidence="4">
    <location>
        <begin position="105"/>
        <end position="156"/>
    </location>
</feature>
<protein>
    <submittedName>
        <fullName evidence="6">ParB-like partition protein</fullName>
    </submittedName>
</protein>
<evidence type="ECO:0000313" key="6">
    <source>
        <dbReference type="EMBL" id="EGJ49418.1"/>
    </source>
</evidence>
<feature type="domain" description="HTH cro/C1-type" evidence="5">
    <location>
        <begin position="136"/>
        <end position="163"/>
    </location>
</feature>
<evidence type="ECO:0000256" key="4">
    <source>
        <dbReference type="SAM" id="Coils"/>
    </source>
</evidence>
<keyword evidence="2" id="KW-0159">Chromosome partition</keyword>
<dbReference type="CDD" id="cd16393">
    <property type="entry name" value="SPO0J_N"/>
    <property type="match status" value="1"/>
</dbReference>
<reference evidence="6 7" key="1">
    <citation type="journal article" date="2011" name="J. Bacteriol.">
        <title>Genome sequence of the mercury-methylating and pleomorphic Desulfovibrio africanus Strain Walvis Bay.</title>
        <authorList>
            <person name="Brown S.D."/>
            <person name="Wall J.D."/>
            <person name="Kucken A.M."/>
            <person name="Gilmour C.C."/>
            <person name="Podar M."/>
            <person name="Brandt C.C."/>
            <person name="Teshima H."/>
            <person name="Detter J.C."/>
            <person name="Han C.S."/>
            <person name="Land M.L."/>
            <person name="Lucas S."/>
            <person name="Han J."/>
            <person name="Pennacchio L."/>
            <person name="Nolan M."/>
            <person name="Pitluck S."/>
            <person name="Woyke T."/>
            <person name="Goodwin L."/>
            <person name="Palumbo A.V."/>
            <person name="Elias D.A."/>
        </authorList>
    </citation>
    <scope>NUCLEOTIDE SEQUENCE [LARGE SCALE GENOMIC DNA]</scope>
    <source>
        <strain evidence="6 7">Walvis Bay</strain>
    </source>
</reference>
<sequence length="305" mass="33684">MAGPARGLGRGLDALLGGGKTDLNSPEVRMLQLDVIRPNPDQPRTVFSDSGLDELTESIKSQGVLQPILVRPIRGDVEKRYEIVAGERRWRASRKAGLTQIPALIKELSQEESLAIALIENLQREDLNPMEEARGLRELQERLSCSQEDLAKKIGKSRSAVTNTLRLLQLPDNVQVDLGNGVLTAGHGRAIMAVTEPEAQEEMRRRIVEGQLSVRQAEAMASWWKKNGSLPELEAGQTLGVKPQAGQRKKGEPMDSTLVDIQKLLCNSYGVKVNISGSQGQGRISFRYSSQDELQRLIERFGSMQ</sequence>
<dbReference type="SUPFAM" id="SSF110849">
    <property type="entry name" value="ParB/Sulfiredoxin"/>
    <property type="match status" value="1"/>
</dbReference>
<dbReference type="FunFam" id="1.10.10.2830:FF:000001">
    <property type="entry name" value="Chromosome partitioning protein ParB"/>
    <property type="match status" value="1"/>
</dbReference>
<dbReference type="InterPro" id="IPR004437">
    <property type="entry name" value="ParB/RepB/Spo0J"/>
</dbReference>
<dbReference type="GO" id="GO:0003677">
    <property type="term" value="F:DNA binding"/>
    <property type="evidence" value="ECO:0007669"/>
    <property type="project" value="UniProtKB-KW"/>
</dbReference>
<dbReference type="PANTHER" id="PTHR33375:SF1">
    <property type="entry name" value="CHROMOSOME-PARTITIONING PROTEIN PARB-RELATED"/>
    <property type="match status" value="1"/>
</dbReference>
<name>F3YX30_DESAF</name>
<dbReference type="SUPFAM" id="SSF109709">
    <property type="entry name" value="KorB DNA-binding domain-like"/>
    <property type="match status" value="1"/>
</dbReference>